<dbReference type="OrthoDB" id="2971141at2"/>
<accession>A0A521C925</accession>
<name>A0A521C925_9BACL</name>
<reference evidence="1 2" key="1">
    <citation type="submission" date="2017-05" db="EMBL/GenBank/DDBJ databases">
        <authorList>
            <person name="Varghese N."/>
            <person name="Submissions S."/>
        </authorList>
    </citation>
    <scope>NUCLEOTIDE SEQUENCE [LARGE SCALE GENOMIC DNA]</scope>
    <source>
        <strain evidence="1 2">DSM 45474</strain>
    </source>
</reference>
<keyword evidence="2" id="KW-1185">Reference proteome</keyword>
<sequence>MKRFHKLLGFILIGFALVFTGCYSEDTGANSDKVEEKQEVKIPSFEEYVRMIRGSSFIQKSELKDGVVTIRYYGSYDEYKKENPDSKIDSKDFNTYWSGTQGTQKRLEMNLTRGFTESLRIARLYPEVKKIDMEIPVKGKVYKFKASREELEQFFKANFDELHKAYQEGNKSLSEYIDPVIHKESKRKEFLDTFVTQ</sequence>
<evidence type="ECO:0000313" key="1">
    <source>
        <dbReference type="EMBL" id="SMO55230.1"/>
    </source>
</evidence>
<dbReference type="AlphaFoldDB" id="A0A521C925"/>
<dbReference type="Proteomes" id="UP000315636">
    <property type="component" value="Unassembled WGS sequence"/>
</dbReference>
<protein>
    <recommendedName>
        <fullName evidence="3">DUF4825 domain-containing protein</fullName>
    </recommendedName>
</protein>
<evidence type="ECO:0008006" key="3">
    <source>
        <dbReference type="Google" id="ProtNLM"/>
    </source>
</evidence>
<organism evidence="1 2">
    <name type="scientific">Melghirimyces algeriensis</name>
    <dbReference type="NCBI Taxonomy" id="910412"/>
    <lineage>
        <taxon>Bacteria</taxon>
        <taxon>Bacillati</taxon>
        <taxon>Bacillota</taxon>
        <taxon>Bacilli</taxon>
        <taxon>Bacillales</taxon>
        <taxon>Thermoactinomycetaceae</taxon>
        <taxon>Melghirimyces</taxon>
    </lineage>
</organism>
<dbReference type="RefSeq" id="WP_142504917.1">
    <property type="nucleotide sequence ID" value="NZ_FXTI01000003.1"/>
</dbReference>
<proteinExistence type="predicted"/>
<dbReference type="PROSITE" id="PS51257">
    <property type="entry name" value="PROKAR_LIPOPROTEIN"/>
    <property type="match status" value="1"/>
</dbReference>
<gene>
    <name evidence="1" type="ORF">SAMN06264849_103167</name>
</gene>
<evidence type="ECO:0000313" key="2">
    <source>
        <dbReference type="Proteomes" id="UP000315636"/>
    </source>
</evidence>
<dbReference type="EMBL" id="FXTI01000003">
    <property type="protein sequence ID" value="SMO55230.1"/>
    <property type="molecule type" value="Genomic_DNA"/>
</dbReference>